<dbReference type="EMBL" id="UYYB01005455">
    <property type="protein sequence ID" value="VDM67418.1"/>
    <property type="molecule type" value="Genomic_DNA"/>
</dbReference>
<feature type="transmembrane region" description="Helical" evidence="1">
    <location>
        <begin position="57"/>
        <end position="76"/>
    </location>
</feature>
<evidence type="ECO:0000313" key="3">
    <source>
        <dbReference type="Proteomes" id="UP000270094"/>
    </source>
</evidence>
<organism evidence="2 3">
    <name type="scientific">Strongylus vulgaris</name>
    <name type="common">Blood worm</name>
    <dbReference type="NCBI Taxonomy" id="40348"/>
    <lineage>
        <taxon>Eukaryota</taxon>
        <taxon>Metazoa</taxon>
        <taxon>Ecdysozoa</taxon>
        <taxon>Nematoda</taxon>
        <taxon>Chromadorea</taxon>
        <taxon>Rhabditida</taxon>
        <taxon>Rhabditina</taxon>
        <taxon>Rhabditomorpha</taxon>
        <taxon>Strongyloidea</taxon>
        <taxon>Strongylidae</taxon>
        <taxon>Strongylus</taxon>
    </lineage>
</organism>
<evidence type="ECO:0000313" key="2">
    <source>
        <dbReference type="EMBL" id="VDM67418.1"/>
    </source>
</evidence>
<keyword evidence="1" id="KW-0812">Transmembrane</keyword>
<feature type="transmembrane region" description="Helical" evidence="1">
    <location>
        <begin position="225"/>
        <end position="247"/>
    </location>
</feature>
<name>A0A3P7KGS8_STRVU</name>
<keyword evidence="3" id="KW-1185">Reference proteome</keyword>
<keyword evidence="1" id="KW-1133">Transmembrane helix</keyword>
<feature type="transmembrane region" description="Helical" evidence="1">
    <location>
        <begin position="365"/>
        <end position="387"/>
    </location>
</feature>
<protein>
    <submittedName>
        <fullName evidence="2">Uncharacterized protein</fullName>
    </submittedName>
</protein>
<sequence>MIVSVSGTMVWAGVCVARVISAMITDVVNAEANVLFVVAIAGTVGIPSFAVDVTFRLCSTVVGTSGVVLMAIVLGLPPGVIDAVLDSIPMFVTEAPGDAVTVAATVSAVVRLPPGVDSAVVSGFCFVVEGSSDIAVLVPVTVGRASGVLAGFVCGSEDFPSDVVAEAVVVFCITDVYLCVVAAVLSDASNSVEALCVVIAASVSAIDVIIMGVTSDSTEEVPRDVVVAAVVLSNIVGLTLKVVVLVLSDDSVFIEAALRVVIVASVTAIDGLALEVFDVAMRVTSGSTGEGPRDVDFFAVIASTIVGLTSTVVVSVLSDEFGFVGEAVRVLMAVPIMVSAIVEVSGDIVFMAVVFGSALEVPSNVVSVALIISDIVGLALGDVAALASVDSVGEARCDVVIAVVVVFRVASVDVVIVIFVEGTVCTQNPQLRLQYF</sequence>
<reference evidence="2 3" key="1">
    <citation type="submission" date="2018-11" db="EMBL/GenBank/DDBJ databases">
        <authorList>
            <consortium name="Pathogen Informatics"/>
        </authorList>
    </citation>
    <scope>NUCLEOTIDE SEQUENCE [LARGE SCALE GENOMIC DNA]</scope>
</reference>
<feature type="transmembrane region" description="Helical" evidence="1">
    <location>
        <begin position="330"/>
        <end position="359"/>
    </location>
</feature>
<feature type="transmembrane region" description="Helical" evidence="1">
    <location>
        <begin position="256"/>
        <end position="277"/>
    </location>
</feature>
<feature type="transmembrane region" description="Helical" evidence="1">
    <location>
        <begin position="33"/>
        <end position="50"/>
    </location>
</feature>
<feature type="transmembrane region" description="Helical" evidence="1">
    <location>
        <begin position="297"/>
        <end position="318"/>
    </location>
</feature>
<dbReference type="Proteomes" id="UP000270094">
    <property type="component" value="Unassembled WGS sequence"/>
</dbReference>
<feature type="transmembrane region" description="Helical" evidence="1">
    <location>
        <begin position="167"/>
        <end position="185"/>
    </location>
</feature>
<evidence type="ECO:0000256" key="1">
    <source>
        <dbReference type="SAM" id="Phobius"/>
    </source>
</evidence>
<dbReference type="AlphaFoldDB" id="A0A3P7KGS8"/>
<accession>A0A3P7KGS8</accession>
<keyword evidence="1" id="KW-0472">Membrane</keyword>
<proteinExistence type="predicted"/>
<feature type="transmembrane region" description="Helical" evidence="1">
    <location>
        <begin position="399"/>
        <end position="420"/>
    </location>
</feature>
<gene>
    <name evidence="2" type="ORF">SVUK_LOCUS2416</name>
</gene>
<feature type="transmembrane region" description="Helical" evidence="1">
    <location>
        <begin position="192"/>
        <end position="213"/>
    </location>
</feature>